<proteinExistence type="predicted"/>
<protein>
    <submittedName>
        <fullName evidence="1">9390_t:CDS:1</fullName>
    </submittedName>
</protein>
<dbReference type="EMBL" id="CAJVQC010077354">
    <property type="protein sequence ID" value="CAG8815486.1"/>
    <property type="molecule type" value="Genomic_DNA"/>
</dbReference>
<organism evidence="1 2">
    <name type="scientific">Racocetra persica</name>
    <dbReference type="NCBI Taxonomy" id="160502"/>
    <lineage>
        <taxon>Eukaryota</taxon>
        <taxon>Fungi</taxon>
        <taxon>Fungi incertae sedis</taxon>
        <taxon>Mucoromycota</taxon>
        <taxon>Glomeromycotina</taxon>
        <taxon>Glomeromycetes</taxon>
        <taxon>Diversisporales</taxon>
        <taxon>Gigasporaceae</taxon>
        <taxon>Racocetra</taxon>
    </lineage>
</organism>
<accession>A0ACA9RYF9</accession>
<feature type="non-terminal residue" evidence="1">
    <location>
        <position position="138"/>
    </location>
</feature>
<reference evidence="1" key="1">
    <citation type="submission" date="2021-06" db="EMBL/GenBank/DDBJ databases">
        <authorList>
            <person name="Kallberg Y."/>
            <person name="Tangrot J."/>
            <person name="Rosling A."/>
        </authorList>
    </citation>
    <scope>NUCLEOTIDE SEQUENCE</scope>
    <source>
        <strain evidence="1">MA461A</strain>
    </source>
</reference>
<evidence type="ECO:0000313" key="2">
    <source>
        <dbReference type="Proteomes" id="UP000789920"/>
    </source>
</evidence>
<keyword evidence="2" id="KW-1185">Reference proteome</keyword>
<dbReference type="Proteomes" id="UP000789920">
    <property type="component" value="Unassembled WGS sequence"/>
</dbReference>
<evidence type="ECO:0000313" key="1">
    <source>
        <dbReference type="EMBL" id="CAG8815486.1"/>
    </source>
</evidence>
<feature type="non-terminal residue" evidence="1">
    <location>
        <position position="1"/>
    </location>
</feature>
<sequence length="138" mass="15461">AVGVFLVGHEDNEIEMMEVIDNDFYIYAKDINFVDISCFKRKIFDDSSFCGSTESVNSIRAKLLFTHRNVNENSKVISNIEESSSAVLIDCLASVEDDDESVESTNVFGCTENNYTKSARIGSSCDSFQEDKIDNKIK</sequence>
<comment type="caution">
    <text evidence="1">The sequence shown here is derived from an EMBL/GenBank/DDBJ whole genome shotgun (WGS) entry which is preliminary data.</text>
</comment>
<gene>
    <name evidence="1" type="ORF">RPERSI_LOCUS24235</name>
</gene>
<name>A0ACA9RYF9_9GLOM</name>